<reference evidence="1 2" key="1">
    <citation type="journal article" date="2014" name="Genome Announc.">
        <title>Comparative Genome Analysis of Two Isolates of the Fish Pathogen Piscirickettsia salmonis from Different Hosts Reveals Major Differences in Virulence-Associated Secretion Systems.</title>
        <authorList>
            <person name="Bohle H."/>
            <person name="Henriquez P."/>
            <person name="Grothusen H."/>
            <person name="Navas E."/>
            <person name="Sandoval A."/>
            <person name="Bustamante F."/>
            <person name="Bustos P."/>
            <person name="Mancilla M."/>
        </authorList>
    </citation>
    <scope>NUCLEOTIDE SEQUENCE [LARGE SCALE GENOMIC DNA]</scope>
    <source>
        <strain evidence="2">B1-32597</strain>
    </source>
</reference>
<evidence type="ECO:0000313" key="1">
    <source>
        <dbReference type="EMBL" id="ALB21458.1"/>
    </source>
</evidence>
<dbReference type="RefSeq" id="WP_017376843.1">
    <property type="nucleotide sequence ID" value="NZ_CP012508.1"/>
</dbReference>
<dbReference type="AlphaFoldDB" id="A0A1L6TGB9"/>
<dbReference type="Gene3D" id="3.20.20.140">
    <property type="entry name" value="Metal-dependent hydrolases"/>
    <property type="match status" value="1"/>
</dbReference>
<dbReference type="SUPFAM" id="SSF51556">
    <property type="entry name" value="Metallo-dependent hydrolases"/>
    <property type="match status" value="1"/>
</dbReference>
<name>A0A1L6TGB9_PISSA</name>
<dbReference type="EMBL" id="CP012508">
    <property type="protein sequence ID" value="ALB21458.1"/>
    <property type="molecule type" value="Genomic_DNA"/>
</dbReference>
<dbReference type="InterPro" id="IPR032466">
    <property type="entry name" value="Metal_Hydrolase"/>
</dbReference>
<protein>
    <submittedName>
        <fullName evidence="1">N-acetylglucosamine-6-phosphate deacetylase</fullName>
    </submittedName>
</protein>
<proteinExistence type="predicted"/>
<sequence>MLTLNRNHSANDYVKHACDFHCHGVGRFDFTEIASINLDEIESILASRGSKSVLTLYLPKENFSAFLRLMDKFDSGRLINKYPHILGIAIEGPLLSSHGGTPHRGVWIPSKSHWSEIAECGKKGLLYVILSPDFDLNSGKQNVEYPDKITWIVEKLLEYGVMPTPGHFRKNCERHSAKMLQCVFNVVHEAGFQTVTDHLFNDMPRNFKHAWRTENEKQLRQHELLDLNLDEWRLENIEEKMGLIPATIIRNAKKGIVKIAQNFDGEHVDLAVVKKTIEIVGHENIIMMTDSIESRRLAGYYLTCKKGSNLLYQEEGIVAAGGLGVRQQIENMITIGLSKQQIMSIIHKTPLDVIKQCSREKSNEEIKVISF</sequence>
<gene>
    <name evidence="1" type="ORF">KU39_274</name>
</gene>
<evidence type="ECO:0000313" key="2">
    <source>
        <dbReference type="Proteomes" id="UP000029558"/>
    </source>
</evidence>
<accession>A0A1L6TGB9</accession>
<dbReference type="OrthoDB" id="2516244at2"/>
<organism evidence="1 2">
    <name type="scientific">Piscirickettsia salmonis</name>
    <dbReference type="NCBI Taxonomy" id="1238"/>
    <lineage>
        <taxon>Bacteria</taxon>
        <taxon>Pseudomonadati</taxon>
        <taxon>Pseudomonadota</taxon>
        <taxon>Gammaproteobacteria</taxon>
        <taxon>Thiotrichales</taxon>
        <taxon>Piscirickettsiaceae</taxon>
        <taxon>Piscirickettsia</taxon>
    </lineage>
</organism>
<dbReference type="Proteomes" id="UP000029558">
    <property type="component" value="Chromosome"/>
</dbReference>